<keyword evidence="8" id="KW-0472">Membrane</keyword>
<evidence type="ECO:0000256" key="6">
    <source>
        <dbReference type="ARBA" id="ARBA00022824"/>
    </source>
</evidence>
<dbReference type="GO" id="GO:0005778">
    <property type="term" value="C:peroxisomal membrane"/>
    <property type="evidence" value="ECO:0007669"/>
    <property type="project" value="UniProtKB-SubCell"/>
</dbReference>
<dbReference type="AlphaFoldDB" id="A0A6G0TEH1"/>
<comment type="subcellular location">
    <subcellularLocation>
        <location evidence="2">Cytoplasmic vesicle</location>
    </subcellularLocation>
    <subcellularLocation>
        <location evidence="1">Endoplasmic reticulum membrane</location>
        <topology evidence="1">Multi-pass membrane protein</topology>
    </subcellularLocation>
    <subcellularLocation>
        <location evidence="3">Peroxisome membrane</location>
        <topology evidence="3">Multi-pass membrane protein</topology>
    </subcellularLocation>
</comment>
<evidence type="ECO:0000256" key="13">
    <source>
        <dbReference type="SAM" id="SignalP"/>
    </source>
</evidence>
<comment type="caution">
    <text evidence="14">The sequence shown here is derived from an EMBL/GenBank/DDBJ whole genome shotgun (WGS) entry which is preliminary data.</text>
</comment>
<evidence type="ECO:0000313" key="15">
    <source>
        <dbReference type="Proteomes" id="UP000475862"/>
    </source>
</evidence>
<gene>
    <name evidence="14" type="ORF">AGLY_011019</name>
</gene>
<evidence type="ECO:0000256" key="7">
    <source>
        <dbReference type="ARBA" id="ARBA00022989"/>
    </source>
</evidence>
<dbReference type="GO" id="GO:2000010">
    <property type="term" value="P:positive regulation of protein localization to cell surface"/>
    <property type="evidence" value="ECO:0007669"/>
    <property type="project" value="TreeGrafter"/>
</dbReference>
<evidence type="ECO:0000256" key="11">
    <source>
        <dbReference type="ARBA" id="ARBA00023329"/>
    </source>
</evidence>
<keyword evidence="11" id="KW-0968">Cytoplasmic vesicle</keyword>
<evidence type="ECO:0000256" key="12">
    <source>
        <dbReference type="ARBA" id="ARBA00024424"/>
    </source>
</evidence>
<evidence type="ECO:0000313" key="14">
    <source>
        <dbReference type="EMBL" id="KAE9530557.1"/>
    </source>
</evidence>
<proteinExistence type="inferred from homology"/>
<keyword evidence="10" id="KW-0143">Chaperone</keyword>
<evidence type="ECO:0000256" key="3">
    <source>
        <dbReference type="ARBA" id="ARBA00004585"/>
    </source>
</evidence>
<sequence>MLLHLINLILMLLYATKGFISQKIKKSWLEIAFFTLASQVGSVVVPVDRNVAKLTMNVSIDSVVECGGLGAVLSLMGSIVLKSLSVLLGTLKMSPVISKELHKDLRKDYVKYAKVFPLSKMIDFKVPAKWYRRAVGGTEVLSGVCLAFVPYRNVKQGANITLLMSHLLAVYTHYAAKDKFERMAPALVFLFMLAGRLVIDYQLRRKELAEIAEPKAQKQE</sequence>
<evidence type="ECO:0000256" key="1">
    <source>
        <dbReference type="ARBA" id="ARBA00004477"/>
    </source>
</evidence>
<dbReference type="GO" id="GO:0005789">
    <property type="term" value="C:endoplasmic reticulum membrane"/>
    <property type="evidence" value="ECO:0007669"/>
    <property type="project" value="UniProtKB-SubCell"/>
</dbReference>
<dbReference type="OrthoDB" id="432685at2759"/>
<dbReference type="PANTHER" id="PTHR13163:SF0">
    <property type="entry name" value="NOVEL ACETYLCHOLINE RECEPTOR CHAPERONE"/>
    <property type="match status" value="1"/>
</dbReference>
<keyword evidence="13" id="KW-0732">Signal</keyword>
<accession>A0A6G0TEH1</accession>
<organism evidence="14 15">
    <name type="scientific">Aphis glycines</name>
    <name type="common">Soybean aphid</name>
    <dbReference type="NCBI Taxonomy" id="307491"/>
    <lineage>
        <taxon>Eukaryota</taxon>
        <taxon>Metazoa</taxon>
        <taxon>Ecdysozoa</taxon>
        <taxon>Arthropoda</taxon>
        <taxon>Hexapoda</taxon>
        <taxon>Insecta</taxon>
        <taxon>Pterygota</taxon>
        <taxon>Neoptera</taxon>
        <taxon>Paraneoptera</taxon>
        <taxon>Hemiptera</taxon>
        <taxon>Sternorrhyncha</taxon>
        <taxon>Aphidomorpha</taxon>
        <taxon>Aphidoidea</taxon>
        <taxon>Aphididae</taxon>
        <taxon>Aphidini</taxon>
        <taxon>Aphis</taxon>
        <taxon>Aphis</taxon>
    </lineage>
</organism>
<name>A0A6G0TEH1_APHGL</name>
<comment type="similarity">
    <text evidence="4">Belongs to the DoxX family.</text>
</comment>
<dbReference type="EMBL" id="VYZN01000042">
    <property type="protein sequence ID" value="KAE9530557.1"/>
    <property type="molecule type" value="Genomic_DNA"/>
</dbReference>
<dbReference type="GO" id="GO:0031410">
    <property type="term" value="C:cytoplasmic vesicle"/>
    <property type="evidence" value="ECO:0007669"/>
    <property type="project" value="UniProtKB-SubCell"/>
</dbReference>
<protein>
    <recommendedName>
        <fullName evidence="12">Novel acetylcholine receptor chaperone</fullName>
    </recommendedName>
</protein>
<dbReference type="PANTHER" id="PTHR13163">
    <property type="entry name" value="SPINAL CORD EXPRESSION PROTEIN 4"/>
    <property type="match status" value="1"/>
</dbReference>
<dbReference type="Proteomes" id="UP000475862">
    <property type="component" value="Unassembled WGS sequence"/>
</dbReference>
<keyword evidence="9" id="KW-0576">Peroxisome</keyword>
<evidence type="ECO:0000256" key="9">
    <source>
        <dbReference type="ARBA" id="ARBA00023140"/>
    </source>
</evidence>
<keyword evidence="15" id="KW-1185">Reference proteome</keyword>
<evidence type="ECO:0000256" key="2">
    <source>
        <dbReference type="ARBA" id="ARBA00004541"/>
    </source>
</evidence>
<dbReference type="InterPro" id="IPR040399">
    <property type="entry name" value="TMEM35A/B"/>
</dbReference>
<reference evidence="14 15" key="1">
    <citation type="submission" date="2019-08" db="EMBL/GenBank/DDBJ databases">
        <title>The genome of the soybean aphid Biotype 1, its phylome, world population structure and adaptation to the North American continent.</title>
        <authorList>
            <person name="Giordano R."/>
            <person name="Donthu R.K."/>
            <person name="Hernandez A.G."/>
            <person name="Wright C.L."/>
            <person name="Zimin A.V."/>
        </authorList>
    </citation>
    <scope>NUCLEOTIDE SEQUENCE [LARGE SCALE GENOMIC DNA]</scope>
    <source>
        <tissue evidence="14">Whole aphids</tissue>
    </source>
</reference>
<evidence type="ECO:0000256" key="10">
    <source>
        <dbReference type="ARBA" id="ARBA00023186"/>
    </source>
</evidence>
<feature type="chain" id="PRO_5026346707" description="Novel acetylcholine receptor chaperone" evidence="13">
    <location>
        <begin position="19"/>
        <end position="220"/>
    </location>
</feature>
<evidence type="ECO:0000256" key="8">
    <source>
        <dbReference type="ARBA" id="ARBA00023136"/>
    </source>
</evidence>
<evidence type="ECO:0000256" key="4">
    <source>
        <dbReference type="ARBA" id="ARBA00006679"/>
    </source>
</evidence>
<dbReference type="GO" id="GO:0051131">
    <property type="term" value="P:chaperone-mediated protein complex assembly"/>
    <property type="evidence" value="ECO:0007669"/>
    <property type="project" value="TreeGrafter"/>
</dbReference>
<feature type="signal peptide" evidence="13">
    <location>
        <begin position="1"/>
        <end position="18"/>
    </location>
</feature>
<keyword evidence="7" id="KW-1133">Transmembrane helix</keyword>
<keyword evidence="6" id="KW-0256">Endoplasmic reticulum</keyword>
<evidence type="ECO:0000256" key="5">
    <source>
        <dbReference type="ARBA" id="ARBA00022692"/>
    </source>
</evidence>
<keyword evidence="5" id="KW-0812">Transmembrane</keyword>